<dbReference type="Proteomes" id="UP000075321">
    <property type="component" value="Unassembled WGS sequence"/>
</dbReference>
<protein>
    <recommendedName>
        <fullName evidence="2">DUF4145 domain-containing protein</fullName>
    </recommendedName>
</protein>
<evidence type="ECO:0000256" key="1">
    <source>
        <dbReference type="SAM" id="Phobius"/>
    </source>
</evidence>
<dbReference type="AlphaFoldDB" id="A0A151AFI5"/>
<feature type="transmembrane region" description="Helical" evidence="1">
    <location>
        <begin position="12"/>
        <end position="30"/>
    </location>
</feature>
<keyword evidence="1" id="KW-1133">Transmembrane helix</keyword>
<dbReference type="Pfam" id="PF13643">
    <property type="entry name" value="DUF4145"/>
    <property type="match status" value="1"/>
</dbReference>
<name>A0A151AFI5_9EURY</name>
<reference evidence="3 4" key="1">
    <citation type="submission" date="2016-02" db="EMBL/GenBank/DDBJ databases">
        <title>Genome sequence of Halalkalicoccus paucihalophilus DSM 24557.</title>
        <authorList>
            <person name="Poehlein A."/>
            <person name="Daniel R."/>
        </authorList>
    </citation>
    <scope>NUCLEOTIDE SEQUENCE [LARGE SCALE GENOMIC DNA]</scope>
    <source>
        <strain evidence="3 4">DSM 24557</strain>
    </source>
</reference>
<organism evidence="3 4">
    <name type="scientific">Halalkalicoccus paucihalophilus</name>
    <dbReference type="NCBI Taxonomy" id="1008153"/>
    <lineage>
        <taxon>Archaea</taxon>
        <taxon>Methanobacteriati</taxon>
        <taxon>Methanobacteriota</taxon>
        <taxon>Stenosarchaea group</taxon>
        <taxon>Halobacteria</taxon>
        <taxon>Halobacteriales</taxon>
        <taxon>Halococcaceae</taxon>
        <taxon>Halalkalicoccus</taxon>
    </lineage>
</organism>
<dbReference type="RefSeq" id="WP_066380957.1">
    <property type="nucleotide sequence ID" value="NZ_LTAZ01000004.1"/>
</dbReference>
<accession>A0A151AFI5</accession>
<keyword evidence="1" id="KW-0812">Transmembrane</keyword>
<feature type="transmembrane region" description="Helical" evidence="1">
    <location>
        <begin position="36"/>
        <end position="53"/>
    </location>
</feature>
<feature type="domain" description="DUF4145" evidence="2">
    <location>
        <begin position="101"/>
        <end position="192"/>
    </location>
</feature>
<dbReference type="InterPro" id="IPR025285">
    <property type="entry name" value="DUF4145"/>
</dbReference>
<dbReference type="PATRIC" id="fig|1008153.3.peg.1431"/>
<evidence type="ECO:0000313" key="3">
    <source>
        <dbReference type="EMBL" id="KYH26322.1"/>
    </source>
</evidence>
<proteinExistence type="predicted"/>
<sequence>MENIEERLRKYSVSIIFVGIAIIILLDLIFPNTIVIDWPTVALIGLLIILPYVQYINRVRWRTFEAELQPQIEEAKQSARRIPDIGTQEQAKQKRDEVAQKLYRYLEEDPKVAIAMLGIELEKPLREIAKENSLPQIEHAPLTNLVEELSRWESDIITKDVYENLHKIQNLRNKAIHGGEISREDAKEIIDLGLRLLGYLYYYTDGPGDIEVINEPRY</sequence>
<keyword evidence="1" id="KW-0472">Membrane</keyword>
<gene>
    <name evidence="3" type="ORF">HAPAU_14190</name>
</gene>
<evidence type="ECO:0000313" key="4">
    <source>
        <dbReference type="Proteomes" id="UP000075321"/>
    </source>
</evidence>
<evidence type="ECO:0000259" key="2">
    <source>
        <dbReference type="Pfam" id="PF13643"/>
    </source>
</evidence>
<comment type="caution">
    <text evidence="3">The sequence shown here is derived from an EMBL/GenBank/DDBJ whole genome shotgun (WGS) entry which is preliminary data.</text>
</comment>
<dbReference type="EMBL" id="LTAZ01000004">
    <property type="protein sequence ID" value="KYH26322.1"/>
    <property type="molecule type" value="Genomic_DNA"/>
</dbReference>
<keyword evidence="4" id="KW-1185">Reference proteome</keyword>